<evidence type="ECO:0000256" key="7">
    <source>
        <dbReference type="SAM" id="Phobius"/>
    </source>
</evidence>
<evidence type="ECO:0000256" key="2">
    <source>
        <dbReference type="ARBA" id="ARBA00022801"/>
    </source>
</evidence>
<dbReference type="PANTHER" id="PTHR31736:SF19">
    <property type="entry name" value="PECTIN LYASE SUPERFAMILY PROTEIN-RELATED"/>
    <property type="match status" value="1"/>
</dbReference>
<reference evidence="8 9" key="1">
    <citation type="journal article" date="2023" name="Int. J. Syst. Evol. Microbiol.">
        <title>Ligilactobacillus ubinensis sp. nov., a novel species isolated from the wild ferment of a durian fruit (Durio zibethinus).</title>
        <authorList>
            <person name="Heng Y.C."/>
            <person name="Menon N."/>
            <person name="Chen B."/>
            <person name="Loo B.Z.L."/>
            <person name="Wong G.W.J."/>
            <person name="Lim A.C.H."/>
            <person name="Silvaraju S."/>
            <person name="Kittelmann S."/>
        </authorList>
    </citation>
    <scope>NUCLEOTIDE SEQUENCE [LARGE SCALE GENOMIC DNA]</scope>
    <source>
        <strain evidence="8 9">WILCCON 0076</strain>
    </source>
</reference>
<evidence type="ECO:0000256" key="4">
    <source>
        <dbReference type="ARBA" id="ARBA00023180"/>
    </source>
</evidence>
<dbReference type="Gene3D" id="2.160.20.10">
    <property type="entry name" value="Single-stranded right-handed beta-helix, Pectin lyase-like"/>
    <property type="match status" value="1"/>
</dbReference>
<dbReference type="Proteomes" id="UP001139006">
    <property type="component" value="Unassembled WGS sequence"/>
</dbReference>
<dbReference type="InterPro" id="IPR012334">
    <property type="entry name" value="Pectin_lyas_fold"/>
</dbReference>
<keyword evidence="7" id="KW-0472">Membrane</keyword>
<dbReference type="GO" id="GO:0005975">
    <property type="term" value="P:carbohydrate metabolic process"/>
    <property type="evidence" value="ECO:0007669"/>
    <property type="project" value="InterPro"/>
</dbReference>
<evidence type="ECO:0000256" key="1">
    <source>
        <dbReference type="ARBA" id="ARBA00008834"/>
    </source>
</evidence>
<evidence type="ECO:0000313" key="9">
    <source>
        <dbReference type="Proteomes" id="UP001139006"/>
    </source>
</evidence>
<dbReference type="PANTHER" id="PTHR31736">
    <property type="match status" value="1"/>
</dbReference>
<dbReference type="InterPro" id="IPR006626">
    <property type="entry name" value="PbH1"/>
</dbReference>
<dbReference type="RefSeq" id="WP_253359722.1">
    <property type="nucleotide sequence ID" value="NZ_JAIULA010000006.1"/>
</dbReference>
<name>A0A9X2FJG6_9LACO</name>
<gene>
    <name evidence="8" type="ORF">LB941_04125</name>
</gene>
<dbReference type="AlphaFoldDB" id="A0A9X2FJG6"/>
<evidence type="ECO:0000256" key="6">
    <source>
        <dbReference type="RuleBase" id="RU361169"/>
    </source>
</evidence>
<feature type="transmembrane region" description="Helical" evidence="7">
    <location>
        <begin position="7"/>
        <end position="23"/>
    </location>
</feature>
<dbReference type="EMBL" id="JAIULA010000006">
    <property type="protein sequence ID" value="MCP0886525.1"/>
    <property type="molecule type" value="Genomic_DNA"/>
</dbReference>
<organism evidence="8 9">
    <name type="scientific">Ligilactobacillus ubinensis</name>
    <dbReference type="NCBI Taxonomy" id="2876789"/>
    <lineage>
        <taxon>Bacteria</taxon>
        <taxon>Bacillati</taxon>
        <taxon>Bacillota</taxon>
        <taxon>Bacilli</taxon>
        <taxon>Lactobacillales</taxon>
        <taxon>Lactobacillaceae</taxon>
        <taxon>Ligilactobacillus</taxon>
    </lineage>
</organism>
<comment type="caution">
    <text evidence="8">The sequence shown here is derived from an EMBL/GenBank/DDBJ whole genome shotgun (WGS) entry which is preliminary data.</text>
</comment>
<keyword evidence="9" id="KW-1185">Reference proteome</keyword>
<dbReference type="InterPro" id="IPR011050">
    <property type="entry name" value="Pectin_lyase_fold/virulence"/>
</dbReference>
<keyword evidence="5 6" id="KW-0326">Glycosidase</keyword>
<evidence type="ECO:0008006" key="10">
    <source>
        <dbReference type="Google" id="ProtNLM"/>
    </source>
</evidence>
<keyword evidence="2 6" id="KW-0378">Hydrolase</keyword>
<dbReference type="InterPro" id="IPR000743">
    <property type="entry name" value="Glyco_hydro_28"/>
</dbReference>
<dbReference type="SUPFAM" id="SSF51126">
    <property type="entry name" value="Pectin lyase-like"/>
    <property type="match status" value="1"/>
</dbReference>
<comment type="similarity">
    <text evidence="1 6">Belongs to the glycosyl hydrolase 28 family.</text>
</comment>
<keyword evidence="3" id="KW-1015">Disulfide bond</keyword>
<keyword evidence="7" id="KW-1133">Transmembrane helix</keyword>
<dbReference type="SMART" id="SM00710">
    <property type="entry name" value="PbH1"/>
    <property type="match status" value="5"/>
</dbReference>
<proteinExistence type="inferred from homology"/>
<evidence type="ECO:0000256" key="5">
    <source>
        <dbReference type="ARBA" id="ARBA00023295"/>
    </source>
</evidence>
<keyword evidence="4" id="KW-0325">Glycoprotein</keyword>
<dbReference type="Pfam" id="PF00295">
    <property type="entry name" value="Glyco_hydro_28"/>
    <property type="match status" value="1"/>
</dbReference>
<sequence length="555" mass="60969">MKSRKVVLGVMLFILFGTIIYWVRRTSDEGSITKMDTDTIQQFGDQLNRKNNKLRLQLLKNDLSNQQATFYWYKLTNKNLNYQLEINGKKVVAQSSFATASLKIGQAKMEQNQHLVIQSAIAKDLMPDKEYAAQLIAKNQTGKVVYKSNTINFSPKHSRIINVFNYTTAGSQYKDMTNAVQHAINIAKSGDVVEIPAGKICFVGPIKLKSGLTLLVNGTLKARISAKEFISGKKKSLALINSSAKQRLKNVSIIGTGIIDGSGWRTDFQGNYLKATASNCSKMGLLAGNEIQLIEKRFNLSNKKAYNLRSNLINIQHADNFYLGSGLTLRNSADHLLVITNSTNVVINNADFESYNANNGDGLDFVQSQGLRVMNSVFNTGDDSIDFSGGFPKDKRQGTTGNAVIINNYFKHRHGAVALGSGTTNGISNILVSDNVFQNSGVGLKIKSNPKIGGEVENITFRDSWLNDNNGEGGNAAAIMLNYPYLQNGSQRKLTIKNVTISNITCTTTNGPLFEIKNQKPAVIKNILIKDIASQKSPKSKISGLTDSLIINEKF</sequence>
<protein>
    <recommendedName>
        <fullName evidence="10">Polygalacturonase</fullName>
    </recommendedName>
</protein>
<dbReference type="GO" id="GO:0046576">
    <property type="term" value="F:rhamnogalacturonan alpha-L-rhamnopyranosyl-(1-&gt;4)-alpha-D-galactopyranosyluronide lyase activity"/>
    <property type="evidence" value="ECO:0007669"/>
    <property type="project" value="UniProtKB-ARBA"/>
</dbReference>
<dbReference type="GO" id="GO:0004650">
    <property type="term" value="F:polygalacturonase activity"/>
    <property type="evidence" value="ECO:0007669"/>
    <property type="project" value="InterPro"/>
</dbReference>
<evidence type="ECO:0000256" key="3">
    <source>
        <dbReference type="ARBA" id="ARBA00023157"/>
    </source>
</evidence>
<accession>A0A9X2FJG6</accession>
<evidence type="ECO:0000313" key="8">
    <source>
        <dbReference type="EMBL" id="MCP0886525.1"/>
    </source>
</evidence>
<keyword evidence="7" id="KW-0812">Transmembrane</keyword>